<accession>A0A147K6V6</accession>
<comment type="caution">
    <text evidence="1">The sequence shown here is derived from an EMBL/GenBank/DDBJ whole genome shotgun (WGS) entry which is preliminary data.</text>
</comment>
<dbReference type="STRING" id="1150625.Q75_11340"/>
<dbReference type="RefSeq" id="WP_059351419.1">
    <property type="nucleotide sequence ID" value="NZ_LDYG01000033.1"/>
</dbReference>
<dbReference type="AlphaFoldDB" id="A0A147K6V6"/>
<reference evidence="1 2" key="1">
    <citation type="journal article" date="2016" name="Front. Microbiol.">
        <title>Microevolution Analysis of Bacillus coahuilensis Unveils Differences in Phosphorus Acquisition Strategies and Their Regulation.</title>
        <authorList>
            <person name="Gomez-Lunar Z."/>
            <person name="Hernandez-Gonzalez I."/>
            <person name="Rodriguez-Torres M.D."/>
            <person name="Souza V."/>
            <person name="Olmedo-Alvarez G."/>
        </authorList>
    </citation>
    <scope>NUCLEOTIDE SEQUENCE [LARGE SCALE GENOMIC DNA]</scope>
    <source>
        <strain evidence="2">p1.1.43</strain>
    </source>
</reference>
<dbReference type="Proteomes" id="UP000074108">
    <property type="component" value="Unassembled WGS sequence"/>
</dbReference>
<dbReference type="OrthoDB" id="2735026at2"/>
<evidence type="ECO:0000313" key="1">
    <source>
        <dbReference type="EMBL" id="KUP05771.1"/>
    </source>
</evidence>
<dbReference type="PATRIC" id="fig|1150625.3.peg.2413"/>
<evidence type="ECO:0000313" key="2">
    <source>
        <dbReference type="Proteomes" id="UP000074108"/>
    </source>
</evidence>
<sequence length="127" mass="15070">MMLLIRVALLLLLLYLLFKGFRYILHPKRKLELAIEQKKYHFYDEKDNIRKNFIATLKGVIFEGEKYLGTDHESFTVVSITMNVSNPSALSGFTLQDIRFLETEIYKRYPKARIDWKDPIQRLLEGK</sequence>
<keyword evidence="2" id="KW-1185">Reference proteome</keyword>
<proteinExistence type="predicted"/>
<organism evidence="1 2">
    <name type="scientific">Bacillus coahuilensis p1.1.43</name>
    <dbReference type="NCBI Taxonomy" id="1150625"/>
    <lineage>
        <taxon>Bacteria</taxon>
        <taxon>Bacillati</taxon>
        <taxon>Bacillota</taxon>
        <taxon>Bacilli</taxon>
        <taxon>Bacillales</taxon>
        <taxon>Bacillaceae</taxon>
        <taxon>Bacillus</taxon>
    </lineage>
</organism>
<dbReference type="EMBL" id="LDYG01000033">
    <property type="protein sequence ID" value="KUP05771.1"/>
    <property type="molecule type" value="Genomic_DNA"/>
</dbReference>
<name>A0A147K6V6_9BACI</name>
<protein>
    <submittedName>
        <fullName evidence="1">Sigma-w pathway protein ysdB</fullName>
    </submittedName>
</protein>
<gene>
    <name evidence="1" type="ORF">Q75_11340</name>
</gene>